<dbReference type="Gene3D" id="3.10.10.10">
    <property type="entry name" value="HIV Type 1 Reverse Transcriptase, subunit A, domain 1"/>
    <property type="match status" value="1"/>
</dbReference>
<evidence type="ECO:0000256" key="5">
    <source>
        <dbReference type="SAM" id="MobiDB-lite"/>
    </source>
</evidence>
<dbReference type="InterPro" id="IPR043502">
    <property type="entry name" value="DNA/RNA_pol_sf"/>
</dbReference>
<dbReference type="Gene3D" id="3.30.70.270">
    <property type="match status" value="1"/>
</dbReference>
<dbReference type="GO" id="GO:0003964">
    <property type="term" value="F:RNA-directed DNA polymerase activity"/>
    <property type="evidence" value="ECO:0007669"/>
    <property type="project" value="UniProtKB-KW"/>
</dbReference>
<feature type="compositionally biased region" description="Acidic residues" evidence="5">
    <location>
        <begin position="162"/>
        <end position="191"/>
    </location>
</feature>
<dbReference type="SMART" id="SM00343">
    <property type="entry name" value="ZnF_C2HC"/>
    <property type="match status" value="2"/>
</dbReference>
<keyword evidence="7" id="KW-0808">Transferase</keyword>
<dbReference type="Pfam" id="PF00098">
    <property type="entry name" value="zf-CCHC"/>
    <property type="match status" value="2"/>
</dbReference>
<comment type="caution">
    <text evidence="7">The sequence shown here is derived from an EMBL/GenBank/DDBJ whole genome shotgun (WGS) entry which is preliminary data.</text>
</comment>
<keyword evidence="2" id="KW-0378">Hydrolase</keyword>
<dbReference type="Pfam" id="PF17919">
    <property type="entry name" value="RT_RNaseH_2"/>
    <property type="match status" value="1"/>
</dbReference>
<dbReference type="InterPro" id="IPR005162">
    <property type="entry name" value="Retrotrans_gag_dom"/>
</dbReference>
<feature type="compositionally biased region" description="Low complexity" evidence="5">
    <location>
        <begin position="539"/>
        <end position="553"/>
    </location>
</feature>
<keyword evidence="2" id="KW-0064">Aspartyl protease</keyword>
<evidence type="ECO:0000313" key="7">
    <source>
        <dbReference type="EMBL" id="GJS96359.1"/>
    </source>
</evidence>
<evidence type="ECO:0000256" key="4">
    <source>
        <dbReference type="PROSITE-ProRule" id="PRU00047"/>
    </source>
</evidence>
<protein>
    <submittedName>
        <fullName evidence="7">Reverse transcriptase domain-containing protein</fullName>
    </submittedName>
</protein>
<accession>A0ABQ5A1B8</accession>
<feature type="compositionally biased region" description="Basic and acidic residues" evidence="5">
    <location>
        <begin position="573"/>
        <end position="585"/>
    </location>
</feature>
<dbReference type="SUPFAM" id="SSF56672">
    <property type="entry name" value="DNA/RNA polymerases"/>
    <property type="match status" value="1"/>
</dbReference>
<sequence>DGIEFYMLAERRYPLTKETLERMLALRLIAESKSEAVFDLLRFIQQQIDESGSHDGKQTASGKDFSNPLMADSLPKTICIGYSRANGYCCVAEMLRSIQNGTNTEFMPPKDDVLPTKEQPLPAVVSPIADSPGYITEFDPKEDLKEDDEDPKEDPVDYPDDRDYDDEEEEESSEDNANDDEEDEDDEEEEDHLALVYSVPPPTCHTTARISIRDQTPIPFPPAAEVDRFLTISTLPPSPLTSNSSPLPHIPSLPLPVSSPLPVPPPPLPASPTYPLGYRAAMIWLRAESLSTSHLLPLPSPITPPSETPPLLPILLPTPSPLLLLPSTVCRASVSEVTLPPQKRLDYRFVGTLDDEIRRDLKREVGYGITDTWDEMVEDMQGTSVATDIAGPSQRMTDFITTRHDTNEIYRRLDDAQDDRSLMSGQLNMPHRDRRAHARTARLMESEARLSREAWTEIGELRATDRRRQTQLTEALTLLRTLQTQMAVLQSQQTPAREPACMRYRRRLVVVRRFDYVVAMLYSLLSITGHKMAPKRTTRSTPATTTTPTTSVTDEQLKRLIEQGVADALAARDANRSRNGEDSHDSGTGVRRQAPLAREMETVFHISNYSVENQIKFSTCNLFGSALTWWNSHVKTVGHDVAYEMTWKNLKKKMTDKYYPRGEVKKLEGEMWIFKVKGTYVVGYNQQFQELALMCARMFPEESNKIEKYIGGLPDMIHGSVMASKPKIMHDAIEFATELMDKKNHTFVERQRSGENKPYRGSKPLFSKCNYHHDGQCAPKCHKCNRVGHLARDYRSTTNSDTANNQRGIGTGQKPTCFECGAQGHFKRECLKLKKKNRGNQGGNGNAPAKVYAVGRAGTNPDSNFITGCPVFLAHVTTKETEEKSEKNRLEDVPIIRDFPEVFPEDLPGLPPTRQVEFQIDLIPGAAPGFIRPSSSPWGAAVLFVKKKDVSFRMCIDYRELNKLTVKYRYPLPRIDDLFDQLQGSSVYSMIELRLGVKFDWGDKAEAAFQLIKQKLCSVPILALPEGSEDFIVYCDASIKGLGVVLMQREKQILEAQIEAQKPENIKNEDVGGMIRKDIPKEKLEPHEDGTLCLNGTSWLPCYGNLRTVIMHESHKS</sequence>
<feature type="region of interest" description="Disordered" evidence="5">
    <location>
        <begin position="123"/>
        <end position="192"/>
    </location>
</feature>
<keyword evidence="3" id="KW-0238">DNA-binding</keyword>
<dbReference type="PROSITE" id="PS50158">
    <property type="entry name" value="ZF_CCHC"/>
    <property type="match status" value="1"/>
</dbReference>
<dbReference type="CDD" id="cd01647">
    <property type="entry name" value="RT_LTR"/>
    <property type="match status" value="1"/>
</dbReference>
<dbReference type="Gene3D" id="4.10.60.10">
    <property type="entry name" value="Zinc finger, CCHC-type"/>
    <property type="match status" value="1"/>
</dbReference>
<evidence type="ECO:0000256" key="3">
    <source>
        <dbReference type="ARBA" id="ARBA00023125"/>
    </source>
</evidence>
<feature type="region of interest" description="Disordered" evidence="5">
    <location>
        <begin position="571"/>
        <end position="592"/>
    </location>
</feature>
<evidence type="ECO:0000256" key="2">
    <source>
        <dbReference type="ARBA" id="ARBA00022750"/>
    </source>
</evidence>
<dbReference type="Proteomes" id="UP001151760">
    <property type="component" value="Unassembled WGS sequence"/>
</dbReference>
<feature type="domain" description="CCHC-type" evidence="6">
    <location>
        <begin position="817"/>
        <end position="830"/>
    </location>
</feature>
<gene>
    <name evidence="7" type="ORF">Tco_0803327</name>
</gene>
<dbReference type="PANTHER" id="PTHR15503">
    <property type="entry name" value="LDOC1 RELATED"/>
    <property type="match status" value="1"/>
</dbReference>
<keyword evidence="7" id="KW-0695">RNA-directed DNA polymerase</keyword>
<keyword evidence="8" id="KW-1185">Reference proteome</keyword>
<dbReference type="SUPFAM" id="SSF57756">
    <property type="entry name" value="Retrovirus zinc finger-like domains"/>
    <property type="match status" value="1"/>
</dbReference>
<dbReference type="PANTHER" id="PTHR15503:SF45">
    <property type="entry name" value="RNA-DIRECTED DNA POLYMERASE HOMOLOG"/>
    <property type="match status" value="1"/>
</dbReference>
<feature type="non-terminal residue" evidence="7">
    <location>
        <position position="1"/>
    </location>
</feature>
<keyword evidence="4" id="KW-0479">Metal-binding</keyword>
<dbReference type="InterPro" id="IPR041577">
    <property type="entry name" value="RT_RNaseH_2"/>
</dbReference>
<reference evidence="7" key="2">
    <citation type="submission" date="2022-01" db="EMBL/GenBank/DDBJ databases">
        <authorList>
            <person name="Yamashiro T."/>
            <person name="Shiraishi A."/>
            <person name="Satake H."/>
            <person name="Nakayama K."/>
        </authorList>
    </citation>
    <scope>NUCLEOTIDE SEQUENCE</scope>
</reference>
<evidence type="ECO:0000256" key="1">
    <source>
        <dbReference type="ARBA" id="ARBA00022670"/>
    </source>
</evidence>
<dbReference type="EMBL" id="BQNB010011881">
    <property type="protein sequence ID" value="GJS96359.1"/>
    <property type="molecule type" value="Genomic_DNA"/>
</dbReference>
<dbReference type="InterPro" id="IPR032567">
    <property type="entry name" value="RTL1-rel"/>
</dbReference>
<dbReference type="Pfam" id="PF03732">
    <property type="entry name" value="Retrotrans_gag"/>
    <property type="match status" value="1"/>
</dbReference>
<keyword evidence="7" id="KW-0548">Nucleotidyltransferase</keyword>
<organism evidence="7 8">
    <name type="scientific">Tanacetum coccineum</name>
    <dbReference type="NCBI Taxonomy" id="301880"/>
    <lineage>
        <taxon>Eukaryota</taxon>
        <taxon>Viridiplantae</taxon>
        <taxon>Streptophyta</taxon>
        <taxon>Embryophyta</taxon>
        <taxon>Tracheophyta</taxon>
        <taxon>Spermatophyta</taxon>
        <taxon>Magnoliopsida</taxon>
        <taxon>eudicotyledons</taxon>
        <taxon>Gunneridae</taxon>
        <taxon>Pentapetalae</taxon>
        <taxon>asterids</taxon>
        <taxon>campanulids</taxon>
        <taxon>Asterales</taxon>
        <taxon>Asteraceae</taxon>
        <taxon>Asteroideae</taxon>
        <taxon>Anthemideae</taxon>
        <taxon>Anthemidinae</taxon>
        <taxon>Tanacetum</taxon>
    </lineage>
</organism>
<name>A0ABQ5A1B8_9ASTR</name>
<reference evidence="7" key="1">
    <citation type="journal article" date="2022" name="Int. J. Mol. Sci.">
        <title>Draft Genome of Tanacetum Coccineum: Genomic Comparison of Closely Related Tanacetum-Family Plants.</title>
        <authorList>
            <person name="Yamashiro T."/>
            <person name="Shiraishi A."/>
            <person name="Nakayama K."/>
            <person name="Satake H."/>
        </authorList>
    </citation>
    <scope>NUCLEOTIDE SEQUENCE</scope>
</reference>
<feature type="region of interest" description="Disordered" evidence="5">
    <location>
        <begin position="534"/>
        <end position="553"/>
    </location>
</feature>
<dbReference type="InterPro" id="IPR001878">
    <property type="entry name" value="Znf_CCHC"/>
</dbReference>
<keyword evidence="1" id="KW-0645">Protease</keyword>
<proteinExistence type="predicted"/>
<dbReference type="InterPro" id="IPR036875">
    <property type="entry name" value="Znf_CCHC_sf"/>
</dbReference>
<keyword evidence="4" id="KW-0863">Zinc-finger</keyword>
<keyword evidence="4" id="KW-0862">Zinc</keyword>
<evidence type="ECO:0000313" key="8">
    <source>
        <dbReference type="Proteomes" id="UP001151760"/>
    </source>
</evidence>
<evidence type="ECO:0000259" key="6">
    <source>
        <dbReference type="PROSITE" id="PS50158"/>
    </source>
</evidence>
<dbReference type="InterPro" id="IPR043128">
    <property type="entry name" value="Rev_trsase/Diguanyl_cyclase"/>
</dbReference>